<dbReference type="InterPro" id="IPR007021">
    <property type="entry name" value="DUF659"/>
</dbReference>
<dbReference type="Pfam" id="PF04937">
    <property type="entry name" value="DUF659"/>
    <property type="match status" value="1"/>
</dbReference>
<proteinExistence type="predicted"/>
<feature type="region of interest" description="Disordered" evidence="1">
    <location>
        <begin position="363"/>
        <end position="408"/>
    </location>
</feature>
<name>A0AAV5LBR9_9ROSI</name>
<dbReference type="SUPFAM" id="SSF53098">
    <property type="entry name" value="Ribonuclease H-like"/>
    <property type="match status" value="1"/>
</dbReference>
<gene>
    <name evidence="3" type="ORF">SLEP1_g43053</name>
</gene>
<feature type="domain" description="DUF659" evidence="2">
    <location>
        <begin position="181"/>
        <end position="320"/>
    </location>
</feature>
<evidence type="ECO:0000313" key="4">
    <source>
        <dbReference type="Proteomes" id="UP001054252"/>
    </source>
</evidence>
<dbReference type="PANTHER" id="PTHR32166:SF74">
    <property type="entry name" value="OS05G0256350 PROTEIN"/>
    <property type="match status" value="1"/>
</dbReference>
<comment type="caution">
    <text evidence="3">The sequence shown here is derived from an EMBL/GenBank/DDBJ whole genome shotgun (WGS) entry which is preliminary data.</text>
</comment>
<keyword evidence="4" id="KW-1185">Reference proteome</keyword>
<dbReference type="Proteomes" id="UP001054252">
    <property type="component" value="Unassembled WGS sequence"/>
</dbReference>
<dbReference type="EMBL" id="BPVZ01000107">
    <property type="protein sequence ID" value="GKV34703.1"/>
    <property type="molecule type" value="Genomic_DNA"/>
</dbReference>
<feature type="region of interest" description="Disordered" evidence="1">
    <location>
        <begin position="1"/>
        <end position="24"/>
    </location>
</feature>
<accession>A0AAV5LBR9</accession>
<dbReference type="AlphaFoldDB" id="A0AAV5LBR9"/>
<dbReference type="InterPro" id="IPR012337">
    <property type="entry name" value="RNaseH-like_sf"/>
</dbReference>
<evidence type="ECO:0000256" key="1">
    <source>
        <dbReference type="SAM" id="MobiDB-lite"/>
    </source>
</evidence>
<feature type="compositionally biased region" description="Acidic residues" evidence="1">
    <location>
        <begin position="363"/>
        <end position="381"/>
    </location>
</feature>
<reference evidence="3 4" key="1">
    <citation type="journal article" date="2021" name="Commun. Biol.">
        <title>The genome of Shorea leprosula (Dipterocarpaceae) highlights the ecological relevance of drought in aseasonal tropical rainforests.</title>
        <authorList>
            <person name="Ng K.K.S."/>
            <person name="Kobayashi M.J."/>
            <person name="Fawcett J.A."/>
            <person name="Hatakeyama M."/>
            <person name="Paape T."/>
            <person name="Ng C.H."/>
            <person name="Ang C.C."/>
            <person name="Tnah L.H."/>
            <person name="Lee C.T."/>
            <person name="Nishiyama T."/>
            <person name="Sese J."/>
            <person name="O'Brien M.J."/>
            <person name="Copetti D."/>
            <person name="Mohd Noor M.I."/>
            <person name="Ong R.C."/>
            <person name="Putra M."/>
            <person name="Sireger I.Z."/>
            <person name="Indrioko S."/>
            <person name="Kosugi Y."/>
            <person name="Izuno A."/>
            <person name="Isagi Y."/>
            <person name="Lee S.L."/>
            <person name="Shimizu K.K."/>
        </authorList>
    </citation>
    <scope>NUCLEOTIDE SEQUENCE [LARGE SCALE GENOMIC DNA]</scope>
    <source>
        <strain evidence="3">214</strain>
    </source>
</reference>
<dbReference type="PANTHER" id="PTHR32166">
    <property type="entry name" value="OSJNBA0013A04.12 PROTEIN"/>
    <property type="match status" value="1"/>
</dbReference>
<feature type="compositionally biased region" description="Polar residues" evidence="1">
    <location>
        <begin position="1"/>
        <end position="11"/>
    </location>
</feature>
<protein>
    <recommendedName>
        <fullName evidence="2">DUF659 domain-containing protein</fullName>
    </recommendedName>
</protein>
<evidence type="ECO:0000313" key="3">
    <source>
        <dbReference type="EMBL" id="GKV34703.1"/>
    </source>
</evidence>
<feature type="compositionally biased region" description="Acidic residues" evidence="1">
    <location>
        <begin position="390"/>
        <end position="408"/>
    </location>
</feature>
<sequence length="408" mass="46829">MEFESSKSSNKMDPGWKYNHAKDPKKNYSITLPLEVKEELWAVFWEKQELNVRSSAQYESDFFDIGDDTDDAEVEENRNSRSKRALVAMPSFSKANRTKGPMDLYLQKPEEVVEIRKKQGNGKLIQSNIKDFCDPKARERTIQYIARCFYQAGIPFNATRLDSFKVMVEVIGQYGLGLKPPSYHEIRVPLLKKELQLTKNLMKNRQEIWAKIGCSIMSDAWSDRRHRSIINFLVNCTAMTMFMESVDASSYTKIRDKLYELLDAFVEKIREENVVQVIMNNGSNYVLAGKLLQAKRKHLYWTPCVAHCVDLILEDIEKLGDVAVASGVGEPRIYTRRNTAEKIGRKEASSAKALAIARSRYDLEEEEEMVDAEDTEEEEIEGYNSSDGNESSDDAQIDVDEDNDLNFD</sequence>
<organism evidence="3 4">
    <name type="scientific">Rubroshorea leprosula</name>
    <dbReference type="NCBI Taxonomy" id="152421"/>
    <lineage>
        <taxon>Eukaryota</taxon>
        <taxon>Viridiplantae</taxon>
        <taxon>Streptophyta</taxon>
        <taxon>Embryophyta</taxon>
        <taxon>Tracheophyta</taxon>
        <taxon>Spermatophyta</taxon>
        <taxon>Magnoliopsida</taxon>
        <taxon>eudicotyledons</taxon>
        <taxon>Gunneridae</taxon>
        <taxon>Pentapetalae</taxon>
        <taxon>rosids</taxon>
        <taxon>malvids</taxon>
        <taxon>Malvales</taxon>
        <taxon>Dipterocarpaceae</taxon>
        <taxon>Rubroshorea</taxon>
    </lineage>
</organism>
<evidence type="ECO:0000259" key="2">
    <source>
        <dbReference type="Pfam" id="PF04937"/>
    </source>
</evidence>